<evidence type="ECO:0000256" key="1">
    <source>
        <dbReference type="SAM" id="Phobius"/>
    </source>
</evidence>
<name>A0A1L9V690_ASPGL</name>
<feature type="non-terminal residue" evidence="2">
    <location>
        <position position="1"/>
    </location>
</feature>
<accession>A0A1L9V690</accession>
<protein>
    <submittedName>
        <fullName evidence="2">Uncharacterized protein</fullName>
    </submittedName>
</protein>
<feature type="transmembrane region" description="Helical" evidence="1">
    <location>
        <begin position="7"/>
        <end position="28"/>
    </location>
</feature>
<proteinExistence type="predicted"/>
<dbReference type="EMBL" id="KV878918">
    <property type="protein sequence ID" value="OJJ79443.1"/>
    <property type="molecule type" value="Genomic_DNA"/>
</dbReference>
<dbReference type="GeneID" id="34458689"/>
<organism evidence="2 3">
    <name type="scientific">Aspergillus glaucus CBS 516.65</name>
    <dbReference type="NCBI Taxonomy" id="1160497"/>
    <lineage>
        <taxon>Eukaryota</taxon>
        <taxon>Fungi</taxon>
        <taxon>Dikarya</taxon>
        <taxon>Ascomycota</taxon>
        <taxon>Pezizomycotina</taxon>
        <taxon>Eurotiomycetes</taxon>
        <taxon>Eurotiomycetidae</taxon>
        <taxon>Eurotiales</taxon>
        <taxon>Aspergillaceae</taxon>
        <taxon>Aspergillus</taxon>
        <taxon>Aspergillus subgen. Aspergillus</taxon>
    </lineage>
</organism>
<gene>
    <name evidence="2" type="ORF">ASPGLDRAFT_159157</name>
</gene>
<sequence>LFHLSSILHPFFSLSSFFSILSLPHLFPSSLFLFSSLPPVLFPSLLPLILPFLFLFVSSVITTPTTISFAVPPRSLPPFSLLRPFFLSVPDYRVILVCSPTNSSHSRRIAIPLFLPLFPSSPFLGK</sequence>
<evidence type="ECO:0000313" key="3">
    <source>
        <dbReference type="Proteomes" id="UP000184300"/>
    </source>
</evidence>
<dbReference type="AlphaFoldDB" id="A0A1L9V690"/>
<dbReference type="Proteomes" id="UP000184300">
    <property type="component" value="Unassembled WGS sequence"/>
</dbReference>
<keyword evidence="3" id="KW-1185">Reference proteome</keyword>
<feature type="transmembrane region" description="Helical" evidence="1">
    <location>
        <begin position="48"/>
        <end position="71"/>
    </location>
</feature>
<keyword evidence="1" id="KW-1133">Transmembrane helix</keyword>
<keyword evidence="1" id="KW-0812">Transmembrane</keyword>
<dbReference type="VEuPathDB" id="FungiDB:ASPGLDRAFT_159157"/>
<dbReference type="RefSeq" id="XP_022396141.1">
    <property type="nucleotide sequence ID" value="XM_022542428.1"/>
</dbReference>
<evidence type="ECO:0000313" key="2">
    <source>
        <dbReference type="EMBL" id="OJJ79443.1"/>
    </source>
</evidence>
<reference evidence="3" key="1">
    <citation type="journal article" date="2017" name="Genome Biol.">
        <title>Comparative genomics reveals high biological diversity and specific adaptations in the industrially and medically important fungal genus Aspergillus.</title>
        <authorList>
            <person name="de Vries R.P."/>
            <person name="Riley R."/>
            <person name="Wiebenga A."/>
            <person name="Aguilar-Osorio G."/>
            <person name="Amillis S."/>
            <person name="Uchima C.A."/>
            <person name="Anderluh G."/>
            <person name="Asadollahi M."/>
            <person name="Askin M."/>
            <person name="Barry K."/>
            <person name="Battaglia E."/>
            <person name="Bayram O."/>
            <person name="Benocci T."/>
            <person name="Braus-Stromeyer S.A."/>
            <person name="Caldana C."/>
            <person name="Canovas D."/>
            <person name="Cerqueira G.C."/>
            <person name="Chen F."/>
            <person name="Chen W."/>
            <person name="Choi C."/>
            <person name="Clum A."/>
            <person name="Dos Santos R.A."/>
            <person name="Damasio A.R."/>
            <person name="Diallinas G."/>
            <person name="Emri T."/>
            <person name="Fekete E."/>
            <person name="Flipphi M."/>
            <person name="Freyberg S."/>
            <person name="Gallo A."/>
            <person name="Gournas C."/>
            <person name="Habgood R."/>
            <person name="Hainaut M."/>
            <person name="Harispe M.L."/>
            <person name="Henrissat B."/>
            <person name="Hilden K.S."/>
            <person name="Hope R."/>
            <person name="Hossain A."/>
            <person name="Karabika E."/>
            <person name="Karaffa L."/>
            <person name="Karanyi Z."/>
            <person name="Krasevec N."/>
            <person name="Kuo A."/>
            <person name="Kusch H."/>
            <person name="LaButti K."/>
            <person name="Lagendijk E.L."/>
            <person name="Lapidus A."/>
            <person name="Levasseur A."/>
            <person name="Lindquist E."/>
            <person name="Lipzen A."/>
            <person name="Logrieco A.F."/>
            <person name="MacCabe A."/>
            <person name="Maekelae M.R."/>
            <person name="Malavazi I."/>
            <person name="Melin P."/>
            <person name="Meyer V."/>
            <person name="Mielnichuk N."/>
            <person name="Miskei M."/>
            <person name="Molnar A.P."/>
            <person name="Mule G."/>
            <person name="Ngan C.Y."/>
            <person name="Orejas M."/>
            <person name="Orosz E."/>
            <person name="Ouedraogo J.P."/>
            <person name="Overkamp K.M."/>
            <person name="Park H.-S."/>
            <person name="Perrone G."/>
            <person name="Piumi F."/>
            <person name="Punt P.J."/>
            <person name="Ram A.F."/>
            <person name="Ramon A."/>
            <person name="Rauscher S."/>
            <person name="Record E."/>
            <person name="Riano-Pachon D.M."/>
            <person name="Robert V."/>
            <person name="Roehrig J."/>
            <person name="Ruller R."/>
            <person name="Salamov A."/>
            <person name="Salih N.S."/>
            <person name="Samson R.A."/>
            <person name="Sandor E."/>
            <person name="Sanguinetti M."/>
            <person name="Schuetze T."/>
            <person name="Sepcic K."/>
            <person name="Shelest E."/>
            <person name="Sherlock G."/>
            <person name="Sophianopoulou V."/>
            <person name="Squina F.M."/>
            <person name="Sun H."/>
            <person name="Susca A."/>
            <person name="Todd R.B."/>
            <person name="Tsang A."/>
            <person name="Unkles S.E."/>
            <person name="van de Wiele N."/>
            <person name="van Rossen-Uffink D."/>
            <person name="Oliveira J.V."/>
            <person name="Vesth T.C."/>
            <person name="Visser J."/>
            <person name="Yu J.-H."/>
            <person name="Zhou M."/>
            <person name="Andersen M.R."/>
            <person name="Archer D.B."/>
            <person name="Baker S.E."/>
            <person name="Benoit I."/>
            <person name="Brakhage A.A."/>
            <person name="Braus G.H."/>
            <person name="Fischer R."/>
            <person name="Frisvad J.C."/>
            <person name="Goldman G.H."/>
            <person name="Houbraken J."/>
            <person name="Oakley B."/>
            <person name="Pocsi I."/>
            <person name="Scazzocchio C."/>
            <person name="Seiboth B."/>
            <person name="vanKuyk P.A."/>
            <person name="Wortman J."/>
            <person name="Dyer P.S."/>
            <person name="Grigoriev I.V."/>
        </authorList>
    </citation>
    <scope>NUCLEOTIDE SEQUENCE [LARGE SCALE GENOMIC DNA]</scope>
    <source>
        <strain evidence="3">CBS 516.65</strain>
    </source>
</reference>
<keyword evidence="1" id="KW-0472">Membrane</keyword>